<dbReference type="FunFam" id="1.10.287.950:FF:000001">
    <property type="entry name" value="Methyl-accepting chemotaxis sensory transducer"/>
    <property type="match status" value="1"/>
</dbReference>
<accession>A0A291HT29</accession>
<evidence type="ECO:0000259" key="12">
    <source>
        <dbReference type="PROSITE" id="PS50885"/>
    </source>
</evidence>
<gene>
    <name evidence="13" type="ORF">AN401_16755</name>
</gene>
<dbReference type="GO" id="GO:0006935">
    <property type="term" value="P:chemotaxis"/>
    <property type="evidence" value="ECO:0007669"/>
    <property type="project" value="UniProtKB-ARBA"/>
</dbReference>
<feature type="region of interest" description="Disordered" evidence="9">
    <location>
        <begin position="542"/>
        <end position="562"/>
    </location>
</feature>
<evidence type="ECO:0000313" key="14">
    <source>
        <dbReference type="Proteomes" id="UP000217763"/>
    </source>
</evidence>
<evidence type="ECO:0000256" key="9">
    <source>
        <dbReference type="SAM" id="MobiDB-lite"/>
    </source>
</evidence>
<evidence type="ECO:0000313" key="13">
    <source>
        <dbReference type="EMBL" id="ATG75305.1"/>
    </source>
</evidence>
<feature type="domain" description="Methyl-accepting transducer" evidence="11">
    <location>
        <begin position="268"/>
        <end position="504"/>
    </location>
</feature>
<dbReference type="InterPro" id="IPR003660">
    <property type="entry name" value="HAMP_dom"/>
</dbReference>
<protein>
    <submittedName>
        <fullName evidence="13">Chemotaxis protein</fullName>
    </submittedName>
</protein>
<evidence type="ECO:0000256" key="5">
    <source>
        <dbReference type="ARBA" id="ARBA00023136"/>
    </source>
</evidence>
<proteinExistence type="inferred from homology"/>
<keyword evidence="2" id="KW-1003">Cell membrane</keyword>
<dbReference type="PROSITE" id="PS50111">
    <property type="entry name" value="CHEMOTAXIS_TRANSDUC_2"/>
    <property type="match status" value="1"/>
</dbReference>
<organism evidence="13 14">
    <name type="scientific">Zobellella denitrificans</name>
    <dbReference type="NCBI Taxonomy" id="347534"/>
    <lineage>
        <taxon>Bacteria</taxon>
        <taxon>Pseudomonadati</taxon>
        <taxon>Pseudomonadota</taxon>
        <taxon>Gammaproteobacteria</taxon>
        <taxon>Aeromonadales</taxon>
        <taxon>Aeromonadaceae</taxon>
        <taxon>Zobellella</taxon>
    </lineage>
</organism>
<dbReference type="InterPro" id="IPR004089">
    <property type="entry name" value="MCPsignal_dom"/>
</dbReference>
<evidence type="ECO:0000256" key="8">
    <source>
        <dbReference type="PROSITE-ProRule" id="PRU00284"/>
    </source>
</evidence>
<feature type="transmembrane region" description="Helical" evidence="10">
    <location>
        <begin position="164"/>
        <end position="185"/>
    </location>
</feature>
<dbReference type="PROSITE" id="PS50885">
    <property type="entry name" value="HAMP"/>
    <property type="match status" value="1"/>
</dbReference>
<dbReference type="GO" id="GO:0007165">
    <property type="term" value="P:signal transduction"/>
    <property type="evidence" value="ECO:0007669"/>
    <property type="project" value="UniProtKB-KW"/>
</dbReference>
<comment type="subcellular location">
    <subcellularLocation>
        <location evidence="1">Cell membrane</location>
        <topology evidence="1">Multi-pass membrane protein</topology>
    </subcellularLocation>
</comment>
<evidence type="ECO:0000256" key="7">
    <source>
        <dbReference type="ARBA" id="ARBA00029447"/>
    </source>
</evidence>
<dbReference type="RefSeq" id="WP_096779987.1">
    <property type="nucleotide sequence ID" value="NZ_CP012621.1"/>
</dbReference>
<dbReference type="Pfam" id="PF00672">
    <property type="entry name" value="HAMP"/>
    <property type="match status" value="1"/>
</dbReference>
<keyword evidence="3 10" id="KW-0812">Transmembrane</keyword>
<dbReference type="CDD" id="cd11386">
    <property type="entry name" value="MCP_signal"/>
    <property type="match status" value="1"/>
</dbReference>
<evidence type="ECO:0000256" key="6">
    <source>
        <dbReference type="ARBA" id="ARBA00023224"/>
    </source>
</evidence>
<dbReference type="CDD" id="cd06225">
    <property type="entry name" value="HAMP"/>
    <property type="match status" value="1"/>
</dbReference>
<keyword evidence="14" id="KW-1185">Reference proteome</keyword>
<dbReference type="InterPro" id="IPR033480">
    <property type="entry name" value="sCache_2"/>
</dbReference>
<dbReference type="SMART" id="SM00283">
    <property type="entry name" value="MA"/>
    <property type="match status" value="1"/>
</dbReference>
<comment type="similarity">
    <text evidence="7">Belongs to the methyl-accepting chemotaxis (MCP) protein family.</text>
</comment>
<evidence type="ECO:0000256" key="1">
    <source>
        <dbReference type="ARBA" id="ARBA00004651"/>
    </source>
</evidence>
<dbReference type="SMART" id="SM00304">
    <property type="entry name" value="HAMP"/>
    <property type="match status" value="2"/>
</dbReference>
<dbReference type="SMART" id="SM01049">
    <property type="entry name" value="Cache_2"/>
    <property type="match status" value="1"/>
</dbReference>
<dbReference type="KEGG" id="zdf:AN401_16755"/>
<keyword evidence="6 8" id="KW-0807">Transducer</keyword>
<sequence length="562" mass="61806">MQFFNHLRLRYKLLAMVASLFIGILLVQASAMAGLRQELLDARKEKVREQVETAVSLINHYYERRQELGEAESRRLAKEAVGSLRYGDEGYMWINDMQQRLVLHPMKPEEEGRDMTQVTDADGQYHWQAMVRRVREQQAGFVEYSYIGPQFDRPQQKVSYVQGFAPWGWVVGSGVYLSDINALFWQQAGKSLLLMVLVMVLALAISLVISRSLTFSVERVLEVVRQFGAGNLAVRTGATRRDEIGQLSRGVDAMGEQLCRLLAQVRSAAHTLDGEAQGLSVKSQQTRAGMEAQFAEVDQVATAMNEMNATVHEVARYANDASGAADHANSQARMGHDDVARSIDAMGQLAASVDQAHTAMRELEAQTQQIGSVVEVIRTISEQTNLLALNAAIEAARAGESGRGFAVVADEVRSLAQRTQESTGEIQQMIQQLQSHAGSVVDHMNHSQEQASLSMEVVRAAGQDLEHILQEVQRINDMNAQIATASEEQSAVAEEINKNLLHINEGALEALQVTELISLTSQTVYSASQELSQQIAHFTLSGEAAKKPSPEYAPTSSTAQAA</sequence>
<dbReference type="Pfam" id="PF00015">
    <property type="entry name" value="MCPsignal"/>
    <property type="match status" value="1"/>
</dbReference>
<dbReference type="EMBL" id="CP012621">
    <property type="protein sequence ID" value="ATG75305.1"/>
    <property type="molecule type" value="Genomic_DNA"/>
</dbReference>
<evidence type="ECO:0000256" key="10">
    <source>
        <dbReference type="SAM" id="Phobius"/>
    </source>
</evidence>
<dbReference type="SUPFAM" id="SSF58104">
    <property type="entry name" value="Methyl-accepting chemotaxis protein (MCP) signaling domain"/>
    <property type="match status" value="1"/>
</dbReference>
<keyword evidence="4 10" id="KW-1133">Transmembrane helix</keyword>
<dbReference type="PANTHER" id="PTHR32089:SF120">
    <property type="entry name" value="METHYL-ACCEPTING CHEMOTAXIS PROTEIN TLPQ"/>
    <property type="match status" value="1"/>
</dbReference>
<dbReference type="GO" id="GO:0005886">
    <property type="term" value="C:plasma membrane"/>
    <property type="evidence" value="ECO:0007669"/>
    <property type="project" value="UniProtKB-SubCell"/>
</dbReference>
<evidence type="ECO:0000259" key="11">
    <source>
        <dbReference type="PROSITE" id="PS50111"/>
    </source>
</evidence>
<feature type="transmembrane region" description="Helical" evidence="10">
    <location>
        <begin position="192"/>
        <end position="209"/>
    </location>
</feature>
<name>A0A291HT29_9GAMM</name>
<feature type="domain" description="HAMP" evidence="12">
    <location>
        <begin position="211"/>
        <end position="263"/>
    </location>
</feature>
<dbReference type="Gene3D" id="3.30.450.20">
    <property type="entry name" value="PAS domain"/>
    <property type="match status" value="1"/>
</dbReference>
<keyword evidence="5 10" id="KW-0472">Membrane</keyword>
<evidence type="ECO:0000256" key="3">
    <source>
        <dbReference type="ARBA" id="ARBA00022692"/>
    </source>
</evidence>
<dbReference type="Proteomes" id="UP000217763">
    <property type="component" value="Chromosome"/>
</dbReference>
<evidence type="ECO:0000256" key="2">
    <source>
        <dbReference type="ARBA" id="ARBA00022475"/>
    </source>
</evidence>
<dbReference type="PANTHER" id="PTHR32089">
    <property type="entry name" value="METHYL-ACCEPTING CHEMOTAXIS PROTEIN MCPB"/>
    <property type="match status" value="1"/>
</dbReference>
<dbReference type="Pfam" id="PF17200">
    <property type="entry name" value="sCache_2"/>
    <property type="match status" value="1"/>
</dbReference>
<dbReference type="AlphaFoldDB" id="A0A291HT29"/>
<reference evidence="14" key="1">
    <citation type="submission" date="2015-09" db="EMBL/GenBank/DDBJ databases">
        <authorList>
            <person name="Shao Z."/>
            <person name="Wang L."/>
        </authorList>
    </citation>
    <scope>NUCLEOTIDE SEQUENCE [LARGE SCALE GENOMIC DNA]</scope>
    <source>
        <strain evidence="14">F13-1</strain>
    </source>
</reference>
<dbReference type="Gene3D" id="1.10.287.950">
    <property type="entry name" value="Methyl-accepting chemotaxis protein"/>
    <property type="match status" value="1"/>
</dbReference>
<evidence type="ECO:0000256" key="4">
    <source>
        <dbReference type="ARBA" id="ARBA00022989"/>
    </source>
</evidence>